<dbReference type="InterPro" id="IPR002209">
    <property type="entry name" value="Fibroblast_GF_fam"/>
</dbReference>
<organism evidence="3 4">
    <name type="scientific">Parthenolecanium corni</name>
    <dbReference type="NCBI Taxonomy" id="536013"/>
    <lineage>
        <taxon>Eukaryota</taxon>
        <taxon>Metazoa</taxon>
        <taxon>Ecdysozoa</taxon>
        <taxon>Arthropoda</taxon>
        <taxon>Hexapoda</taxon>
        <taxon>Insecta</taxon>
        <taxon>Pterygota</taxon>
        <taxon>Neoptera</taxon>
        <taxon>Paraneoptera</taxon>
        <taxon>Hemiptera</taxon>
        <taxon>Sternorrhyncha</taxon>
        <taxon>Coccoidea</taxon>
        <taxon>Coccidae</taxon>
        <taxon>Parthenolecanium</taxon>
    </lineage>
</organism>
<accession>A0AAN9Y0S8</accession>
<reference evidence="3 4" key="1">
    <citation type="submission" date="2024-03" db="EMBL/GenBank/DDBJ databases">
        <title>Adaptation during the transition from Ophiocordyceps entomopathogen to insect associate is accompanied by gene loss and intensified selection.</title>
        <authorList>
            <person name="Ward C.M."/>
            <person name="Onetto C.A."/>
            <person name="Borneman A.R."/>
        </authorList>
    </citation>
    <scope>NUCLEOTIDE SEQUENCE [LARGE SCALE GENOMIC DNA]</scope>
    <source>
        <strain evidence="3">AWRI1</strain>
        <tissue evidence="3">Single Adult Female</tissue>
    </source>
</reference>
<sequence length="257" mass="28738">MPQVGKLRWSSVKPGQVKIEGVATCSFLCMNSCGCLYSTADEINDECIFNEMLESNHFVSYTSVKYSNENHTFYVALSKAGKPHRVRRPTGAGVGDKVDYVSAFPIEVESQRMEQLEQRKRDLYTNHQHHHLRHRQLCPPPHHTKVADSLRCQCKRPKKKSKSCPGAVDRSDESAAHSPALTKEAAAQRHRTHDNSKKKTHSQTSDCKGKKSHKKKNSPSKHSSEVHTKVAHQPASAEEAEEKEATTPATSEDSANE</sequence>
<name>A0AAN9Y0S8_9HEMI</name>
<evidence type="ECO:0000313" key="3">
    <source>
        <dbReference type="EMBL" id="KAK7580211.1"/>
    </source>
</evidence>
<dbReference type="PRINTS" id="PR00262">
    <property type="entry name" value="IL1HBGF"/>
</dbReference>
<dbReference type="AlphaFoldDB" id="A0AAN9Y0S8"/>
<feature type="compositionally biased region" description="Basic residues" evidence="2">
    <location>
        <begin position="188"/>
        <end position="201"/>
    </location>
</feature>
<dbReference type="SMART" id="SM00442">
    <property type="entry name" value="FGF"/>
    <property type="match status" value="1"/>
</dbReference>
<dbReference type="EMBL" id="JBBCAQ010000034">
    <property type="protein sequence ID" value="KAK7580211.1"/>
    <property type="molecule type" value="Genomic_DNA"/>
</dbReference>
<feature type="compositionally biased region" description="Low complexity" evidence="2">
    <location>
        <begin position="246"/>
        <end position="257"/>
    </location>
</feature>
<comment type="caution">
    <text evidence="3">The sequence shown here is derived from an EMBL/GenBank/DDBJ whole genome shotgun (WGS) entry which is preliminary data.</text>
</comment>
<feature type="compositionally biased region" description="Basic residues" evidence="2">
    <location>
        <begin position="127"/>
        <end position="136"/>
    </location>
</feature>
<comment type="similarity">
    <text evidence="1">Belongs to the heparin-binding growth factors family.</text>
</comment>
<dbReference type="Pfam" id="PF00167">
    <property type="entry name" value="FGF"/>
    <property type="match status" value="1"/>
</dbReference>
<evidence type="ECO:0000256" key="1">
    <source>
        <dbReference type="ARBA" id="ARBA00007936"/>
    </source>
</evidence>
<feature type="region of interest" description="Disordered" evidence="2">
    <location>
        <begin position="154"/>
        <end position="257"/>
    </location>
</feature>
<feature type="compositionally biased region" description="Basic residues" evidence="2">
    <location>
        <begin position="210"/>
        <end position="219"/>
    </location>
</feature>
<evidence type="ECO:0000256" key="2">
    <source>
        <dbReference type="SAM" id="MobiDB-lite"/>
    </source>
</evidence>
<dbReference type="GO" id="GO:0008083">
    <property type="term" value="F:growth factor activity"/>
    <property type="evidence" value="ECO:0007669"/>
    <property type="project" value="InterPro"/>
</dbReference>
<evidence type="ECO:0008006" key="5">
    <source>
        <dbReference type="Google" id="ProtNLM"/>
    </source>
</evidence>
<dbReference type="CDD" id="cd23311">
    <property type="entry name" value="beta-trefoil_FGF_Bnl-like"/>
    <property type="match status" value="1"/>
</dbReference>
<feature type="region of interest" description="Disordered" evidence="2">
    <location>
        <begin position="126"/>
        <end position="145"/>
    </location>
</feature>
<gene>
    <name evidence="3" type="ORF">V9T40_000840</name>
</gene>
<dbReference type="SUPFAM" id="SSF50353">
    <property type="entry name" value="Cytokine"/>
    <property type="match status" value="1"/>
</dbReference>
<evidence type="ECO:0000313" key="4">
    <source>
        <dbReference type="Proteomes" id="UP001367676"/>
    </source>
</evidence>
<proteinExistence type="inferred from homology"/>
<dbReference type="Gene3D" id="2.80.10.50">
    <property type="match status" value="1"/>
</dbReference>
<keyword evidence="4" id="KW-1185">Reference proteome</keyword>
<dbReference type="InterPro" id="IPR008996">
    <property type="entry name" value="IL1/FGF"/>
</dbReference>
<dbReference type="Proteomes" id="UP001367676">
    <property type="component" value="Unassembled WGS sequence"/>
</dbReference>
<dbReference type="PANTHER" id="PTHR11486">
    <property type="entry name" value="FIBROBLAST GROWTH FACTOR"/>
    <property type="match status" value="1"/>
</dbReference>
<protein>
    <recommendedName>
        <fullName evidence="5">Fibroblast growth factor</fullName>
    </recommendedName>
</protein>